<dbReference type="EMBL" id="BAABKM010000001">
    <property type="protein sequence ID" value="GAA4693604.1"/>
    <property type="molecule type" value="Genomic_DNA"/>
</dbReference>
<dbReference type="EC" id="1.14.14.18" evidence="2"/>
<dbReference type="InterPro" id="IPR016053">
    <property type="entry name" value="Haem_Oase-like"/>
</dbReference>
<comment type="similarity">
    <text evidence="1">Belongs to the heme oxygenase family.</text>
</comment>
<dbReference type="PANTHER" id="PTHR10720:SF0">
    <property type="entry name" value="HEME OXYGENASE"/>
    <property type="match status" value="1"/>
</dbReference>
<evidence type="ECO:0000256" key="7">
    <source>
        <dbReference type="ARBA" id="ARBA00048328"/>
    </source>
</evidence>
<dbReference type="RefSeq" id="WP_345519091.1">
    <property type="nucleotide sequence ID" value="NZ_BAABKM010000001.1"/>
</dbReference>
<dbReference type="PRINTS" id="PR00088">
    <property type="entry name" value="HAEMOXYGNASE"/>
</dbReference>
<comment type="caution">
    <text evidence="8">The sequence shown here is derived from an EMBL/GenBank/DDBJ whole genome shotgun (WGS) entry which is preliminary data.</text>
</comment>
<evidence type="ECO:0000256" key="1">
    <source>
        <dbReference type="ARBA" id="ARBA00006134"/>
    </source>
</evidence>
<keyword evidence="5" id="KW-0560">Oxidoreductase</keyword>
<proteinExistence type="inferred from homology"/>
<evidence type="ECO:0000256" key="3">
    <source>
        <dbReference type="ARBA" id="ARBA00022617"/>
    </source>
</evidence>
<reference evidence="9" key="1">
    <citation type="journal article" date="2019" name="Int. J. Syst. Evol. Microbiol.">
        <title>The Global Catalogue of Microorganisms (GCM) 10K type strain sequencing project: providing services to taxonomists for standard genome sequencing and annotation.</title>
        <authorList>
            <consortium name="The Broad Institute Genomics Platform"/>
            <consortium name="The Broad Institute Genome Sequencing Center for Infectious Disease"/>
            <person name="Wu L."/>
            <person name="Ma J."/>
        </authorList>
    </citation>
    <scope>NUCLEOTIDE SEQUENCE [LARGE SCALE GENOMIC DNA]</scope>
    <source>
        <strain evidence="9">JCM 18531</strain>
    </source>
</reference>
<dbReference type="Gene3D" id="1.20.910.10">
    <property type="entry name" value="Heme oxygenase-like"/>
    <property type="match status" value="1"/>
</dbReference>
<accession>A0ABP8WQ16</accession>
<evidence type="ECO:0000256" key="5">
    <source>
        <dbReference type="ARBA" id="ARBA00023002"/>
    </source>
</evidence>
<keyword evidence="6" id="KW-0408">Iron</keyword>
<evidence type="ECO:0000256" key="4">
    <source>
        <dbReference type="ARBA" id="ARBA00022723"/>
    </source>
</evidence>
<evidence type="ECO:0000256" key="2">
    <source>
        <dbReference type="ARBA" id="ARBA00012360"/>
    </source>
</evidence>
<dbReference type="CDD" id="cd19165">
    <property type="entry name" value="HemeO"/>
    <property type="match status" value="1"/>
</dbReference>
<protein>
    <recommendedName>
        <fullName evidence="2">heme oxygenase (biliverdin-producing)</fullName>
        <ecNumber evidence="2">1.14.14.18</ecNumber>
    </recommendedName>
</protein>
<evidence type="ECO:0000313" key="9">
    <source>
        <dbReference type="Proteomes" id="UP001499974"/>
    </source>
</evidence>
<dbReference type="PROSITE" id="PS00593">
    <property type="entry name" value="HEME_OXYGENASE"/>
    <property type="match status" value="1"/>
</dbReference>
<comment type="catalytic activity">
    <reaction evidence="7">
        <text>heme b + 3 reduced [NADPH--hemoprotein reductase] + 3 O2 = biliverdin IXalpha + CO + Fe(2+) + 3 oxidized [NADPH--hemoprotein reductase] + 3 H2O + H(+)</text>
        <dbReference type="Rhea" id="RHEA:21764"/>
        <dbReference type="Rhea" id="RHEA-COMP:11964"/>
        <dbReference type="Rhea" id="RHEA-COMP:11965"/>
        <dbReference type="ChEBI" id="CHEBI:15377"/>
        <dbReference type="ChEBI" id="CHEBI:15378"/>
        <dbReference type="ChEBI" id="CHEBI:15379"/>
        <dbReference type="ChEBI" id="CHEBI:17245"/>
        <dbReference type="ChEBI" id="CHEBI:29033"/>
        <dbReference type="ChEBI" id="CHEBI:57618"/>
        <dbReference type="ChEBI" id="CHEBI:57991"/>
        <dbReference type="ChEBI" id="CHEBI:58210"/>
        <dbReference type="ChEBI" id="CHEBI:60344"/>
        <dbReference type="EC" id="1.14.14.18"/>
    </reaction>
</comment>
<dbReference type="Proteomes" id="UP001499974">
    <property type="component" value="Unassembled WGS sequence"/>
</dbReference>
<dbReference type="PIRSF" id="PIRSF000343">
    <property type="entry name" value="Haem_Oase"/>
    <property type="match status" value="1"/>
</dbReference>
<dbReference type="PANTHER" id="PTHR10720">
    <property type="entry name" value="HEME OXYGENASE"/>
    <property type="match status" value="1"/>
</dbReference>
<organism evidence="8 9">
    <name type="scientific">Nocardioides conyzicola</name>
    <dbReference type="NCBI Taxonomy" id="1651781"/>
    <lineage>
        <taxon>Bacteria</taxon>
        <taxon>Bacillati</taxon>
        <taxon>Actinomycetota</taxon>
        <taxon>Actinomycetes</taxon>
        <taxon>Propionibacteriales</taxon>
        <taxon>Nocardioidaceae</taxon>
        <taxon>Nocardioides</taxon>
    </lineage>
</organism>
<keyword evidence="4" id="KW-0479">Metal-binding</keyword>
<keyword evidence="3" id="KW-0349">Heme</keyword>
<dbReference type="SUPFAM" id="SSF48613">
    <property type="entry name" value="Heme oxygenase-like"/>
    <property type="match status" value="1"/>
</dbReference>
<dbReference type="InterPro" id="IPR016084">
    <property type="entry name" value="Haem_Oase-like_multi-hlx"/>
</dbReference>
<sequence>MTVLDQTADLALSAAMREGSRAEHQAAEDSSFMSELLGGRVNERGYADYLLRLRVVYATMEEIVDAHRDDAAVAAVADTALVRLAAIDADLDHWVTDGDRSVDSPAAAAYRQRLLDAAAEWPALLVAHHYTRYLGDLSGGQAIGRILDRTFELDGAGIAFYAFPEIPKPKVYKDGYRARLDALGLDAGQQERVVTEVRTAFQLNQALFAELGRHLPSYAR</sequence>
<name>A0ABP8WQ16_9ACTN</name>
<keyword evidence="9" id="KW-1185">Reference proteome</keyword>
<dbReference type="InterPro" id="IPR018207">
    <property type="entry name" value="Haem_oxygenase_CS"/>
</dbReference>
<dbReference type="InterPro" id="IPR002051">
    <property type="entry name" value="Haem_Oase"/>
</dbReference>
<evidence type="ECO:0000256" key="6">
    <source>
        <dbReference type="ARBA" id="ARBA00023004"/>
    </source>
</evidence>
<evidence type="ECO:0000313" key="8">
    <source>
        <dbReference type="EMBL" id="GAA4693604.1"/>
    </source>
</evidence>
<gene>
    <name evidence="8" type="ORF">GCM10023349_06050</name>
</gene>
<dbReference type="Pfam" id="PF01126">
    <property type="entry name" value="Heme_oxygenase"/>
    <property type="match status" value="1"/>
</dbReference>